<dbReference type="Proteomes" id="UP000717328">
    <property type="component" value="Unassembled WGS sequence"/>
</dbReference>
<feature type="compositionally biased region" description="Basic and acidic residues" evidence="1">
    <location>
        <begin position="258"/>
        <end position="268"/>
    </location>
</feature>
<reference evidence="2" key="2">
    <citation type="submission" date="2021-10" db="EMBL/GenBank/DDBJ databases">
        <title>Phylogenomics reveals ancestral predisposition of the termite-cultivated fungus Termitomyces towards a domesticated lifestyle.</title>
        <authorList>
            <person name="Auxier B."/>
            <person name="Grum-Grzhimaylo A."/>
            <person name="Cardenas M.E."/>
            <person name="Lodge J.D."/>
            <person name="Laessoe T."/>
            <person name="Pedersen O."/>
            <person name="Smith M.E."/>
            <person name="Kuyper T.W."/>
            <person name="Franco-Molano E.A."/>
            <person name="Baroni T.J."/>
            <person name="Aanen D.K."/>
        </authorList>
    </citation>
    <scope>NUCLEOTIDE SEQUENCE</scope>
    <source>
        <strain evidence="2">D49</strain>
    </source>
</reference>
<feature type="region of interest" description="Disordered" evidence="1">
    <location>
        <begin position="520"/>
        <end position="555"/>
    </location>
</feature>
<feature type="compositionally biased region" description="Basic and acidic residues" evidence="1">
    <location>
        <begin position="879"/>
        <end position="891"/>
    </location>
</feature>
<organism evidence="2 3">
    <name type="scientific">Sphagnurus paluster</name>
    <dbReference type="NCBI Taxonomy" id="117069"/>
    <lineage>
        <taxon>Eukaryota</taxon>
        <taxon>Fungi</taxon>
        <taxon>Dikarya</taxon>
        <taxon>Basidiomycota</taxon>
        <taxon>Agaricomycotina</taxon>
        <taxon>Agaricomycetes</taxon>
        <taxon>Agaricomycetidae</taxon>
        <taxon>Agaricales</taxon>
        <taxon>Tricholomatineae</taxon>
        <taxon>Lyophyllaceae</taxon>
        <taxon>Sphagnurus</taxon>
    </lineage>
</organism>
<proteinExistence type="predicted"/>
<feature type="region of interest" description="Disordered" evidence="1">
    <location>
        <begin position="574"/>
        <end position="595"/>
    </location>
</feature>
<dbReference type="EMBL" id="JABCKI010000186">
    <property type="protein sequence ID" value="KAG5651882.1"/>
    <property type="molecule type" value="Genomic_DNA"/>
</dbReference>
<evidence type="ECO:0000256" key="1">
    <source>
        <dbReference type="SAM" id="MobiDB-lite"/>
    </source>
</evidence>
<evidence type="ECO:0000313" key="2">
    <source>
        <dbReference type="EMBL" id="KAG5651882.1"/>
    </source>
</evidence>
<evidence type="ECO:0000313" key="3">
    <source>
        <dbReference type="Proteomes" id="UP000717328"/>
    </source>
</evidence>
<reference evidence="2" key="1">
    <citation type="submission" date="2021-02" db="EMBL/GenBank/DDBJ databases">
        <authorList>
            <person name="Nieuwenhuis M."/>
            <person name="Van De Peppel L.J.J."/>
        </authorList>
    </citation>
    <scope>NUCLEOTIDE SEQUENCE</scope>
    <source>
        <strain evidence="2">D49</strain>
    </source>
</reference>
<feature type="compositionally biased region" description="Polar residues" evidence="1">
    <location>
        <begin position="520"/>
        <end position="544"/>
    </location>
</feature>
<feature type="compositionally biased region" description="Polar residues" evidence="1">
    <location>
        <begin position="246"/>
        <end position="256"/>
    </location>
</feature>
<feature type="region of interest" description="Disordered" evidence="1">
    <location>
        <begin position="239"/>
        <end position="286"/>
    </location>
</feature>
<keyword evidence="3" id="KW-1185">Reference proteome</keyword>
<feature type="compositionally biased region" description="Basic and acidic residues" evidence="1">
    <location>
        <begin position="574"/>
        <end position="583"/>
    </location>
</feature>
<sequence>MDQHASRRISIVDLGRATEFNHLLRKLDKDLVETPIQLSTEAELQRIQEHAAISAELNKSREEHEESWHSKEKEMDSICQRLERVRAADFEREQAERHQAFGSALQSWEEHSQKLVRDWSQFSLQHDEDCSQAWDLLRESLVQHADAALRTINDTFTANEQNYEEPALNVSQEDEVVQDIVQDETTHRTPENSLSEVHAQPHHLPNYMVDSGHLTSQPDLLSNGSHSVSSLRELPILLRPDAGRTQAGSTSGNTRSRCLLERSSRDFDSDAQSHMPTPRPATRHQTSGDTLLVEAPAPAPALPEPHDNAEAEEPWQLPSLQEARDAQSMVFTNAIIRLAAGHNTRCDSARYEETLRDEKFNEHRADDLHRREERENASLANESQREMAYEASELDYTHRYKEVYLSCERETLDIRQRLGKRLDSLKLEAHELFTLYMSRFKIAKEQWHQAHRAFIIPRLQSNPVLLNVSRAVVPQTRPPPSRTTSLRDNSSLSSLYEKVMALKQDASLSRLFEAVSDEGNTTTSAVGVDSSASQTDSSNTTTHMPTVLLPTIPLPESSSIGQLELQQVIPLADHNDHDQDRPLSDNAQSVQPTRRVVPLSRRPLAEPGSLSSLDLLQLPTGSAQFWTTNASLIASHSGTHNSSIHPAADVERKTKARTLPGTWPEICSEDMTVPSSPNRDEMPNYAQDIPTWSINVALSCLGLVVLSQLAWMHVLPALYLFCAQYLDQHWVAFWGRYHYSRKRDQWLNSLAENARGCTIALSAASSAYQRTFEELQIQRRADFESAEARREAAFWVQMSRHEQDEARRRDRHARVRLSNLEAFLERQGVRYESFMELDRDYGYATGYELRFEFWEWLDRFQASFEKMVQDELNAFNPPEGRRVNDVDKEDGATLAQVERGSRAEDE</sequence>
<feature type="region of interest" description="Disordered" evidence="1">
    <location>
        <begin position="875"/>
        <end position="906"/>
    </location>
</feature>
<comment type="caution">
    <text evidence="2">The sequence shown here is derived from an EMBL/GenBank/DDBJ whole genome shotgun (WGS) entry which is preliminary data.</text>
</comment>
<protein>
    <submittedName>
        <fullName evidence="2">Uncharacterized protein</fullName>
    </submittedName>
</protein>
<name>A0A9P7GRW1_9AGAR</name>
<dbReference type="AlphaFoldDB" id="A0A9P7GRW1"/>
<gene>
    <name evidence="2" type="ORF">H0H81_007076</name>
</gene>
<accession>A0A9P7GRW1</accession>